<reference evidence="2 3" key="1">
    <citation type="submission" date="2019-10" db="EMBL/GenBank/DDBJ databases">
        <authorList>
            <person name="Palmer J.M."/>
        </authorList>
    </citation>
    <scope>NUCLEOTIDE SEQUENCE [LARGE SCALE GENOMIC DNA]</scope>
    <source>
        <strain evidence="2 3">TWF718</strain>
    </source>
</reference>
<dbReference type="SUPFAM" id="SSF52047">
    <property type="entry name" value="RNI-like"/>
    <property type="match status" value="1"/>
</dbReference>
<gene>
    <name evidence="2" type="ORF">TWF718_009233</name>
</gene>
<keyword evidence="3" id="KW-1185">Reference proteome</keyword>
<dbReference type="InterPro" id="IPR001810">
    <property type="entry name" value="F-box_dom"/>
</dbReference>
<dbReference type="SUPFAM" id="SSF81383">
    <property type="entry name" value="F-box domain"/>
    <property type="match status" value="1"/>
</dbReference>
<sequence>MDLNCLPVEILIQIANCLRLSDLSSLLRCSRKFKGVCAPILYRHVQLRVYGQYRKSIGKVFPLTLLNVESAEYFAEIRGLAVLGTDHHFGENNDDDRDTLVLNVLEKPITFPLVLFVKRIPDGNLQSFEFKNEFPVTGRFLIRILIAQPNLVNLYISFQNTTQKVTVDVVSQINLPNLKTLKFADIFQDTDELLLNRILGSASKLVSIDISWHPHYPEVNRSTHKTVFERILKHIPKTLKIANTDITHQLLDATGIVEELHLRDVSIPWGHELEYKNPHSSIPLKKLLITTIPDLAGFYQQQILDKLAPGLEELHFTVTHLDRDGETEIRENIPIPLEYVNRHSETMRSLSLFEKTSEGNFFIDFGPVCEDELEVFKSCRLNEFATAVNFYCAERTPGYWKTFDMSPIDVKYGHFAYLEKLYIIPDMISLNKQIKDDQADFWELNPRNILSYQMASVVLTNIALYAEKMPRLKFVVVGTGNAYCGQKVYMVSWGEHLPPQRRDAKEKKAKYLYTLSPPYDIEDFREQGVVFNCFEGTKFTSQEDRRWASIW</sequence>
<dbReference type="InterPro" id="IPR036047">
    <property type="entry name" value="F-box-like_dom_sf"/>
</dbReference>
<evidence type="ECO:0000313" key="2">
    <source>
        <dbReference type="EMBL" id="KAK6339843.1"/>
    </source>
</evidence>
<dbReference type="InterPro" id="IPR032675">
    <property type="entry name" value="LRR_dom_sf"/>
</dbReference>
<dbReference type="Pfam" id="PF12937">
    <property type="entry name" value="F-box-like"/>
    <property type="match status" value="1"/>
</dbReference>
<organism evidence="2 3">
    <name type="scientific">Orbilia javanica</name>
    <dbReference type="NCBI Taxonomy" id="47235"/>
    <lineage>
        <taxon>Eukaryota</taxon>
        <taxon>Fungi</taxon>
        <taxon>Dikarya</taxon>
        <taxon>Ascomycota</taxon>
        <taxon>Pezizomycotina</taxon>
        <taxon>Orbiliomycetes</taxon>
        <taxon>Orbiliales</taxon>
        <taxon>Orbiliaceae</taxon>
        <taxon>Orbilia</taxon>
    </lineage>
</organism>
<evidence type="ECO:0000259" key="1">
    <source>
        <dbReference type="PROSITE" id="PS50181"/>
    </source>
</evidence>
<dbReference type="Proteomes" id="UP001313282">
    <property type="component" value="Unassembled WGS sequence"/>
</dbReference>
<dbReference type="PROSITE" id="PS50181">
    <property type="entry name" value="FBOX"/>
    <property type="match status" value="1"/>
</dbReference>
<name>A0AAN8MVI2_9PEZI</name>
<comment type="caution">
    <text evidence="2">The sequence shown here is derived from an EMBL/GenBank/DDBJ whole genome shotgun (WGS) entry which is preliminary data.</text>
</comment>
<protein>
    <recommendedName>
        <fullName evidence="1">F-box domain-containing protein</fullName>
    </recommendedName>
</protein>
<accession>A0AAN8MVI2</accession>
<feature type="domain" description="F-box" evidence="1">
    <location>
        <begin position="1"/>
        <end position="45"/>
    </location>
</feature>
<evidence type="ECO:0000313" key="3">
    <source>
        <dbReference type="Proteomes" id="UP001313282"/>
    </source>
</evidence>
<dbReference type="AlphaFoldDB" id="A0AAN8MVI2"/>
<dbReference type="Gene3D" id="3.80.10.10">
    <property type="entry name" value="Ribonuclease Inhibitor"/>
    <property type="match status" value="1"/>
</dbReference>
<proteinExistence type="predicted"/>
<dbReference type="EMBL" id="JAVHNR010000006">
    <property type="protein sequence ID" value="KAK6339843.1"/>
    <property type="molecule type" value="Genomic_DNA"/>
</dbReference>